<name>A0A9P7GLY9_9AGAR</name>
<proteinExistence type="predicted"/>
<evidence type="ECO:0000313" key="2">
    <source>
        <dbReference type="EMBL" id="KAG5649372.1"/>
    </source>
</evidence>
<comment type="caution">
    <text evidence="2">The sequence shown here is derived from an EMBL/GenBank/DDBJ whole genome shotgun (WGS) entry which is preliminary data.</text>
</comment>
<organism evidence="2 3">
    <name type="scientific">Sphagnurus paluster</name>
    <dbReference type="NCBI Taxonomy" id="117069"/>
    <lineage>
        <taxon>Eukaryota</taxon>
        <taxon>Fungi</taxon>
        <taxon>Dikarya</taxon>
        <taxon>Basidiomycota</taxon>
        <taxon>Agaricomycotina</taxon>
        <taxon>Agaricomycetes</taxon>
        <taxon>Agaricomycetidae</taxon>
        <taxon>Agaricales</taxon>
        <taxon>Tricholomatineae</taxon>
        <taxon>Lyophyllaceae</taxon>
        <taxon>Sphagnurus</taxon>
    </lineage>
</organism>
<dbReference type="EMBL" id="JABCKI010001090">
    <property type="protein sequence ID" value="KAG5649372.1"/>
    <property type="molecule type" value="Genomic_DNA"/>
</dbReference>
<dbReference type="AlphaFoldDB" id="A0A9P7GLY9"/>
<evidence type="ECO:0000256" key="1">
    <source>
        <dbReference type="SAM" id="MobiDB-lite"/>
    </source>
</evidence>
<sequence>MKESKPQPDRTQTDQQGLELTTPTQSKRPRQSQRRPQSLDAAKAARKKADHAVTQAAEGACRPAPVTTCQNWRPVVAIITGHRRLTDDFNFV</sequence>
<gene>
    <name evidence="2" type="ORF">H0H81_004255</name>
</gene>
<dbReference type="Proteomes" id="UP000717328">
    <property type="component" value="Unassembled WGS sequence"/>
</dbReference>
<feature type="compositionally biased region" description="Polar residues" evidence="1">
    <location>
        <begin position="13"/>
        <end position="22"/>
    </location>
</feature>
<accession>A0A9P7GLY9</accession>
<reference evidence="2" key="2">
    <citation type="submission" date="2021-10" db="EMBL/GenBank/DDBJ databases">
        <title>Phylogenomics reveals ancestral predisposition of the termite-cultivated fungus Termitomyces towards a domesticated lifestyle.</title>
        <authorList>
            <person name="Auxier B."/>
            <person name="Grum-Grzhimaylo A."/>
            <person name="Cardenas M.E."/>
            <person name="Lodge J.D."/>
            <person name="Laessoe T."/>
            <person name="Pedersen O."/>
            <person name="Smith M.E."/>
            <person name="Kuyper T.W."/>
            <person name="Franco-Molano E.A."/>
            <person name="Baroni T.J."/>
            <person name="Aanen D.K."/>
        </authorList>
    </citation>
    <scope>NUCLEOTIDE SEQUENCE</scope>
    <source>
        <strain evidence="2">D49</strain>
    </source>
</reference>
<feature type="compositionally biased region" description="Basic and acidic residues" evidence="1">
    <location>
        <begin position="1"/>
        <end position="12"/>
    </location>
</feature>
<reference evidence="2" key="1">
    <citation type="submission" date="2021-02" db="EMBL/GenBank/DDBJ databases">
        <authorList>
            <person name="Nieuwenhuis M."/>
            <person name="Van De Peppel L.J.J."/>
        </authorList>
    </citation>
    <scope>NUCLEOTIDE SEQUENCE</scope>
    <source>
        <strain evidence="2">D49</strain>
    </source>
</reference>
<feature type="region of interest" description="Disordered" evidence="1">
    <location>
        <begin position="1"/>
        <end position="58"/>
    </location>
</feature>
<evidence type="ECO:0000313" key="3">
    <source>
        <dbReference type="Proteomes" id="UP000717328"/>
    </source>
</evidence>
<protein>
    <submittedName>
        <fullName evidence="2">Uncharacterized protein</fullName>
    </submittedName>
</protein>
<keyword evidence="3" id="KW-1185">Reference proteome</keyword>